<dbReference type="InterPro" id="IPR005018">
    <property type="entry name" value="DOMON_domain"/>
</dbReference>
<dbReference type="InterPro" id="IPR000945">
    <property type="entry name" value="DBH-like"/>
</dbReference>
<keyword evidence="10" id="KW-1015">Disulfide bond</keyword>
<dbReference type="SMART" id="SM00664">
    <property type="entry name" value="DoH"/>
    <property type="match status" value="1"/>
</dbReference>
<dbReference type="InterPro" id="IPR036939">
    <property type="entry name" value="Cu2_ascorb_mOase_N_sf"/>
</dbReference>
<evidence type="ECO:0000256" key="7">
    <source>
        <dbReference type="ARBA" id="ARBA00023008"/>
    </source>
</evidence>
<gene>
    <name evidence="14" type="primary">Moxd1-002</name>
</gene>
<dbReference type="Pfam" id="PF03712">
    <property type="entry name" value="Cu2_monoox_C"/>
    <property type="match status" value="1"/>
</dbReference>
<dbReference type="Pfam" id="PF03351">
    <property type="entry name" value="DOMON"/>
    <property type="match status" value="1"/>
</dbReference>
<keyword evidence="8 14" id="KW-0503">Monooxygenase</keyword>
<dbReference type="SUPFAM" id="SSF49742">
    <property type="entry name" value="PHM/PNGase F"/>
    <property type="match status" value="2"/>
</dbReference>
<dbReference type="InterPro" id="IPR024548">
    <property type="entry name" value="Cu2_monoox_C"/>
</dbReference>
<sequence>MASIFRVLCIGLTLMLGCQGQTPSQPYGNNRQLDTAGNVYLYWDFNTTHITLEVHGQTTGWVGFGISPGGGMTGADIIVGWVKNGQVTITDRHATGNSFPPLDAEQNIDDLSGGESDGWTWIKFTRQFATCASTQDLAITDNTMKTIYAFSSNDPTGDDMVPRDYHGTNRGSRDLMFTSSASSVAPPAGESVDTFTLTTGGFEIPAQDTYYSCHLLQFPDVPSKRHIIKISPVIQKGHELYVHHIVVLQCADQLPSGTVVGSNGECQTENVPVDRRYCSRTMVGWGVGGGDIIFPADVGFPFGEPGDPKFVMLQMHYDNPHLDAGVVDDSGLMFTYTSEIRTHDAAMMKAGHLTYPLLQVIPPNASSFLTHADCSAECLEKAMDYSNITSIKIFSVLLHTHLIGRKITFRHFRDGVELPYIAKDDAYDFNFQAYRYVKPERTVLPGDSMQVLCDYDSSMRSGVTYGGLPTTREMCLAFMYYYPRLPIANCETAPARDPYLYNAMGLSAENISDIRTSVSKLTVYDSYADMYFASTGITVEQYLNNLPWNQQLAETFSEAVNRVPKVQFCSNNNFRLPGLKRIAPPLNITQPYVEEIRTCVRSQTTTVAMTTTSGQVGLTVTSQTQLFILALALYFNFHFV</sequence>
<dbReference type="Gene3D" id="2.60.120.230">
    <property type="match status" value="1"/>
</dbReference>
<comment type="subcellular location">
    <subcellularLocation>
        <location evidence="2">Membrane</location>
    </subcellularLocation>
</comment>
<protein>
    <submittedName>
        <fullName evidence="14">DBH-like monooxygenase protein 1 homolog</fullName>
    </submittedName>
</protein>
<evidence type="ECO:0000256" key="1">
    <source>
        <dbReference type="ARBA" id="ARBA00001973"/>
    </source>
</evidence>
<feature type="signal peptide" evidence="12">
    <location>
        <begin position="1"/>
        <end position="20"/>
    </location>
</feature>
<dbReference type="FunFam" id="2.60.120.310:FF:000004">
    <property type="entry name" value="DBH-like monooxygenase protein 1"/>
    <property type="match status" value="1"/>
</dbReference>
<feature type="chain" id="PRO_5026019938" evidence="12">
    <location>
        <begin position="21"/>
        <end position="640"/>
    </location>
</feature>
<evidence type="ECO:0000256" key="4">
    <source>
        <dbReference type="ARBA" id="ARBA00022723"/>
    </source>
</evidence>
<dbReference type="InterPro" id="IPR000323">
    <property type="entry name" value="Cu2_ascorb_mOase_N"/>
</dbReference>
<dbReference type="GO" id="GO:0004500">
    <property type="term" value="F:dopamine beta-monooxygenase activity"/>
    <property type="evidence" value="ECO:0007669"/>
    <property type="project" value="InterPro"/>
</dbReference>
<dbReference type="GO" id="GO:0005615">
    <property type="term" value="C:extracellular space"/>
    <property type="evidence" value="ECO:0007669"/>
    <property type="project" value="TreeGrafter"/>
</dbReference>
<organism evidence="14">
    <name type="scientific">Phallusia mammillata</name>
    <dbReference type="NCBI Taxonomy" id="59560"/>
    <lineage>
        <taxon>Eukaryota</taxon>
        <taxon>Metazoa</taxon>
        <taxon>Chordata</taxon>
        <taxon>Tunicata</taxon>
        <taxon>Ascidiacea</taxon>
        <taxon>Phlebobranchia</taxon>
        <taxon>Ascidiidae</taxon>
        <taxon>Phallusia</taxon>
    </lineage>
</organism>
<dbReference type="PROSITE" id="PS50836">
    <property type="entry name" value="DOMON"/>
    <property type="match status" value="1"/>
</dbReference>
<dbReference type="InterPro" id="IPR028460">
    <property type="entry name" value="Tbh/DBH"/>
</dbReference>
<dbReference type="Gene3D" id="2.60.40.1210">
    <property type="entry name" value="Cellobiose dehydrogenase, cytochrome domain"/>
    <property type="match status" value="1"/>
</dbReference>
<name>A0A6F9DKE1_9ASCI</name>
<dbReference type="GO" id="GO:0005507">
    <property type="term" value="F:copper ion binding"/>
    <property type="evidence" value="ECO:0007669"/>
    <property type="project" value="InterPro"/>
</dbReference>
<reference evidence="14" key="1">
    <citation type="submission" date="2020-04" db="EMBL/GenBank/DDBJ databases">
        <authorList>
            <person name="Neveu A P."/>
        </authorList>
    </citation>
    <scope>NUCLEOTIDE SEQUENCE</scope>
    <source>
        <tissue evidence="14">Whole embryo</tissue>
    </source>
</reference>
<evidence type="ECO:0000256" key="8">
    <source>
        <dbReference type="ARBA" id="ARBA00023033"/>
    </source>
</evidence>
<keyword evidence="9" id="KW-0472">Membrane</keyword>
<evidence type="ECO:0000256" key="6">
    <source>
        <dbReference type="ARBA" id="ARBA00023002"/>
    </source>
</evidence>
<dbReference type="PRINTS" id="PR00767">
    <property type="entry name" value="DBMONOXGNASE"/>
</dbReference>
<evidence type="ECO:0000256" key="11">
    <source>
        <dbReference type="ARBA" id="ARBA00023180"/>
    </source>
</evidence>
<evidence type="ECO:0000256" key="10">
    <source>
        <dbReference type="ARBA" id="ARBA00023157"/>
    </source>
</evidence>
<dbReference type="InterPro" id="IPR014784">
    <property type="entry name" value="Cu2_ascorb_mOase-like_C"/>
</dbReference>
<feature type="domain" description="DOMON" evidence="13">
    <location>
        <begin position="37"/>
        <end position="151"/>
    </location>
</feature>
<dbReference type="Gene3D" id="2.60.120.310">
    <property type="entry name" value="Copper type II, ascorbate-dependent monooxygenase, N-terminal domain"/>
    <property type="match status" value="1"/>
</dbReference>
<accession>A0A6F9DKE1</accession>
<dbReference type="PANTHER" id="PTHR10157">
    <property type="entry name" value="DOPAMINE BETA HYDROXYLASE RELATED"/>
    <property type="match status" value="1"/>
</dbReference>
<keyword evidence="4" id="KW-0479">Metal-binding</keyword>
<dbReference type="Pfam" id="PF01082">
    <property type="entry name" value="Cu2_monooxygen"/>
    <property type="match status" value="1"/>
</dbReference>
<dbReference type="GO" id="GO:0042421">
    <property type="term" value="P:norepinephrine biosynthetic process"/>
    <property type="evidence" value="ECO:0007669"/>
    <property type="project" value="TreeGrafter"/>
</dbReference>
<comment type="cofactor">
    <cofactor evidence="1">
        <name>Cu(2+)</name>
        <dbReference type="ChEBI" id="CHEBI:29036"/>
    </cofactor>
</comment>
<proteinExistence type="evidence at transcript level"/>
<dbReference type="InterPro" id="IPR008977">
    <property type="entry name" value="PHM/PNGase_F_dom_sf"/>
</dbReference>
<dbReference type="EMBL" id="LR788055">
    <property type="protein sequence ID" value="CAB3263917.1"/>
    <property type="molecule type" value="mRNA"/>
</dbReference>
<dbReference type="FunFam" id="2.60.40.1210:FF:000001">
    <property type="entry name" value="Monooxygenase, DBH-like 1, like"/>
    <property type="match status" value="1"/>
</dbReference>
<dbReference type="GO" id="GO:0042420">
    <property type="term" value="P:dopamine catabolic process"/>
    <property type="evidence" value="ECO:0007669"/>
    <property type="project" value="TreeGrafter"/>
</dbReference>
<dbReference type="PANTHER" id="PTHR10157:SF23">
    <property type="entry name" value="MOXD1 HOMOLOG 1"/>
    <property type="match status" value="1"/>
</dbReference>
<evidence type="ECO:0000256" key="2">
    <source>
        <dbReference type="ARBA" id="ARBA00004370"/>
    </source>
</evidence>
<keyword evidence="6" id="KW-0560">Oxidoreductase</keyword>
<dbReference type="GO" id="GO:0006589">
    <property type="term" value="P:octopamine biosynthetic process"/>
    <property type="evidence" value="ECO:0007669"/>
    <property type="project" value="TreeGrafter"/>
</dbReference>
<dbReference type="AlphaFoldDB" id="A0A6F9DKE1"/>
<evidence type="ECO:0000256" key="12">
    <source>
        <dbReference type="SAM" id="SignalP"/>
    </source>
</evidence>
<dbReference type="InterPro" id="IPR045266">
    <property type="entry name" value="DOH_DOMON"/>
</dbReference>
<evidence type="ECO:0000256" key="9">
    <source>
        <dbReference type="ARBA" id="ARBA00023136"/>
    </source>
</evidence>
<keyword evidence="7" id="KW-0186">Copper</keyword>
<evidence type="ECO:0000259" key="13">
    <source>
        <dbReference type="PROSITE" id="PS50836"/>
    </source>
</evidence>
<keyword evidence="11" id="KW-0325">Glycoprotein</keyword>
<evidence type="ECO:0000313" key="14">
    <source>
        <dbReference type="EMBL" id="CAB3263917.1"/>
    </source>
</evidence>
<dbReference type="SUPFAM" id="SSF49344">
    <property type="entry name" value="CBD9-like"/>
    <property type="match status" value="1"/>
</dbReference>
<dbReference type="PROSITE" id="PS51257">
    <property type="entry name" value="PROKAR_LIPOPROTEIN"/>
    <property type="match status" value="1"/>
</dbReference>
<dbReference type="GO" id="GO:0030667">
    <property type="term" value="C:secretory granule membrane"/>
    <property type="evidence" value="ECO:0007669"/>
    <property type="project" value="TreeGrafter"/>
</dbReference>
<dbReference type="CDD" id="cd09631">
    <property type="entry name" value="DOMON_DOH"/>
    <property type="match status" value="1"/>
</dbReference>
<evidence type="ECO:0000256" key="5">
    <source>
        <dbReference type="ARBA" id="ARBA00022729"/>
    </source>
</evidence>
<keyword evidence="5 12" id="KW-0732">Signal</keyword>
<evidence type="ECO:0000256" key="3">
    <source>
        <dbReference type="ARBA" id="ARBA00010676"/>
    </source>
</evidence>
<comment type="similarity">
    <text evidence="3">Belongs to the copper type II ascorbate-dependent monooxygenase family.</text>
</comment>
<dbReference type="FunFam" id="2.60.120.230:FF:000001">
    <property type="entry name" value="Monooxygenase, DBH-like 1"/>
    <property type="match status" value="1"/>
</dbReference>